<keyword evidence="2" id="KW-1185">Reference proteome</keyword>
<gene>
    <name evidence="1" type="ORF">CCUS01_00033</name>
</gene>
<sequence>MYSTREDIKTALDVCRAHIAGRHRRALEVYGAYKCSVQLATQAELDSEDWGNKAEDMGVDCFGSVMGRNDARRDQVDVTGHILDRGKPSDGEVEPWAWRYIAYGPDDEKTFDTIPELLEWYSRHREREVPDIDD</sequence>
<dbReference type="EMBL" id="MPDP01000001">
    <property type="protein sequence ID" value="KAK1499311.1"/>
    <property type="molecule type" value="Genomic_DNA"/>
</dbReference>
<evidence type="ECO:0000313" key="1">
    <source>
        <dbReference type="EMBL" id="KAK1499311.1"/>
    </source>
</evidence>
<reference evidence="1" key="1">
    <citation type="submission" date="2016-11" db="EMBL/GenBank/DDBJ databases">
        <title>The genome sequence of Colletotrichum cuscutae.</title>
        <authorList>
            <person name="Baroncelli R."/>
        </authorList>
    </citation>
    <scope>NUCLEOTIDE SEQUENCE</scope>
    <source>
        <strain evidence="1">IMI 304802</strain>
    </source>
</reference>
<evidence type="ECO:0000313" key="2">
    <source>
        <dbReference type="Proteomes" id="UP001239213"/>
    </source>
</evidence>
<comment type="caution">
    <text evidence="1">The sequence shown here is derived from an EMBL/GenBank/DDBJ whole genome shotgun (WGS) entry which is preliminary data.</text>
</comment>
<organism evidence="1 2">
    <name type="scientific">Colletotrichum cuscutae</name>
    <dbReference type="NCBI Taxonomy" id="1209917"/>
    <lineage>
        <taxon>Eukaryota</taxon>
        <taxon>Fungi</taxon>
        <taxon>Dikarya</taxon>
        <taxon>Ascomycota</taxon>
        <taxon>Pezizomycotina</taxon>
        <taxon>Sordariomycetes</taxon>
        <taxon>Hypocreomycetidae</taxon>
        <taxon>Glomerellales</taxon>
        <taxon>Glomerellaceae</taxon>
        <taxon>Colletotrichum</taxon>
        <taxon>Colletotrichum acutatum species complex</taxon>
    </lineage>
</organism>
<accession>A0AAI9YDQ8</accession>
<name>A0AAI9YDQ8_9PEZI</name>
<proteinExistence type="predicted"/>
<dbReference type="Proteomes" id="UP001239213">
    <property type="component" value="Unassembled WGS sequence"/>
</dbReference>
<dbReference type="AlphaFoldDB" id="A0AAI9YDQ8"/>
<protein>
    <submittedName>
        <fullName evidence="1">Uncharacterized protein</fullName>
    </submittedName>
</protein>